<dbReference type="Gene3D" id="3.30.565.10">
    <property type="entry name" value="Histidine kinase-like ATPase, C-terminal domain"/>
    <property type="match status" value="1"/>
</dbReference>
<dbReference type="PANTHER" id="PTHR45339">
    <property type="entry name" value="HYBRID SIGNAL TRANSDUCTION HISTIDINE KINASE J"/>
    <property type="match status" value="1"/>
</dbReference>
<dbReference type="PANTHER" id="PTHR45339:SF1">
    <property type="entry name" value="HYBRID SIGNAL TRANSDUCTION HISTIDINE KINASE J"/>
    <property type="match status" value="1"/>
</dbReference>
<dbReference type="Gene3D" id="1.10.287.130">
    <property type="match status" value="1"/>
</dbReference>
<dbReference type="Gene3D" id="3.30.450.20">
    <property type="entry name" value="PAS domain"/>
    <property type="match status" value="1"/>
</dbReference>
<dbReference type="SMART" id="SM00448">
    <property type="entry name" value="REC"/>
    <property type="match status" value="1"/>
</dbReference>
<reference evidence="12 14" key="1">
    <citation type="journal article" date="2016" name="Genome Announc.">
        <title>Complete Genome Sequence of the Amino Acid-Fermenting Clostridium propionicum X2 (DSM 1682).</title>
        <authorList>
            <person name="Poehlein A."/>
            <person name="Schlien K."/>
            <person name="Chowdhury N.P."/>
            <person name="Gottschalk G."/>
            <person name="Buckel W."/>
            <person name="Daniel R."/>
        </authorList>
    </citation>
    <scope>NUCLEOTIDE SEQUENCE [LARGE SCALE GENOMIC DNA]</scope>
    <source>
        <strain evidence="12 14">X2</strain>
    </source>
</reference>
<keyword evidence="4 8" id="KW-0597">Phosphoprotein</keyword>
<dbReference type="SUPFAM" id="SSF55785">
    <property type="entry name" value="PYP-like sensor domain (PAS domain)"/>
    <property type="match status" value="1"/>
</dbReference>
<evidence type="ECO:0000256" key="5">
    <source>
        <dbReference type="ARBA" id="ARBA00022777"/>
    </source>
</evidence>
<evidence type="ECO:0000259" key="11">
    <source>
        <dbReference type="PROSITE" id="PS50110"/>
    </source>
</evidence>
<dbReference type="SMART" id="SM00388">
    <property type="entry name" value="HisKA"/>
    <property type="match status" value="1"/>
</dbReference>
<evidence type="ECO:0000256" key="4">
    <source>
        <dbReference type="ARBA" id="ARBA00022553"/>
    </source>
</evidence>
<evidence type="ECO:0000256" key="2">
    <source>
        <dbReference type="ARBA" id="ARBA00012438"/>
    </source>
</evidence>
<organism evidence="13 15">
    <name type="scientific">Anaerotignum propionicum DSM 1682</name>
    <dbReference type="NCBI Taxonomy" id="991789"/>
    <lineage>
        <taxon>Bacteria</taxon>
        <taxon>Bacillati</taxon>
        <taxon>Bacillota</taxon>
        <taxon>Clostridia</taxon>
        <taxon>Lachnospirales</taxon>
        <taxon>Anaerotignaceae</taxon>
        <taxon>Anaerotignum</taxon>
    </lineage>
</organism>
<accession>A0A110A7J6</accession>
<dbReference type="InterPro" id="IPR036097">
    <property type="entry name" value="HisK_dim/P_sf"/>
</dbReference>
<evidence type="ECO:0000259" key="10">
    <source>
        <dbReference type="PROSITE" id="PS50109"/>
    </source>
</evidence>
<feature type="domain" description="Histidine kinase" evidence="10">
    <location>
        <begin position="682"/>
        <end position="903"/>
    </location>
</feature>
<dbReference type="Pfam" id="PF02518">
    <property type="entry name" value="HATPase_c"/>
    <property type="match status" value="1"/>
</dbReference>
<dbReference type="Proteomes" id="UP000184204">
    <property type="component" value="Unassembled WGS sequence"/>
</dbReference>
<feature type="coiled-coil region" evidence="9">
    <location>
        <begin position="498"/>
        <end position="528"/>
    </location>
</feature>
<dbReference type="InterPro" id="IPR004358">
    <property type="entry name" value="Sig_transdc_His_kin-like_C"/>
</dbReference>
<keyword evidence="12" id="KW-0808">Transferase</keyword>
<evidence type="ECO:0000256" key="8">
    <source>
        <dbReference type="PROSITE-ProRule" id="PRU00169"/>
    </source>
</evidence>
<evidence type="ECO:0000256" key="9">
    <source>
        <dbReference type="SAM" id="Coils"/>
    </source>
</evidence>
<dbReference type="PROSITE" id="PS50110">
    <property type="entry name" value="RESPONSE_REGULATORY"/>
    <property type="match status" value="1"/>
</dbReference>
<reference evidence="13" key="3">
    <citation type="submission" date="2016-11" db="EMBL/GenBank/DDBJ databases">
        <authorList>
            <person name="Varghese N."/>
            <person name="Submissions S."/>
        </authorList>
    </citation>
    <scope>NUCLEOTIDE SEQUENCE</scope>
    <source>
        <strain evidence="13">DSM 1682</strain>
    </source>
</reference>
<dbReference type="InterPro" id="IPR005467">
    <property type="entry name" value="His_kinase_dom"/>
</dbReference>
<evidence type="ECO:0000256" key="1">
    <source>
        <dbReference type="ARBA" id="ARBA00000085"/>
    </source>
</evidence>
<dbReference type="InterPro" id="IPR001789">
    <property type="entry name" value="Sig_transdc_resp-reg_receiver"/>
</dbReference>
<keyword evidence="6" id="KW-0902">Two-component regulatory system</keyword>
<keyword evidence="9" id="KW-0175">Coiled coil</keyword>
<evidence type="ECO:0000313" key="13">
    <source>
        <dbReference type="EMBL" id="SHE54655.1"/>
    </source>
</evidence>
<evidence type="ECO:0000256" key="3">
    <source>
        <dbReference type="ARBA" id="ARBA00018672"/>
    </source>
</evidence>
<reference evidence="15" key="4">
    <citation type="submission" date="2016-11" db="EMBL/GenBank/DDBJ databases">
        <authorList>
            <person name="Jaros S."/>
            <person name="Januszkiewicz K."/>
            <person name="Wedrychowicz H."/>
        </authorList>
    </citation>
    <scope>NUCLEOTIDE SEQUENCE [LARGE SCALE GENOMIC DNA]</scope>
    <source>
        <strain evidence="15">DSM 1682</strain>
    </source>
</reference>
<keyword evidence="14" id="KW-1185">Reference proteome</keyword>
<evidence type="ECO:0000256" key="6">
    <source>
        <dbReference type="ARBA" id="ARBA00023012"/>
    </source>
</evidence>
<reference evidence="14" key="2">
    <citation type="submission" date="2016-01" db="EMBL/GenBank/DDBJ databases">
        <authorList>
            <person name="Poehlein A."/>
            <person name="Schlien K."/>
            <person name="Gottschalk G."/>
            <person name="Buckel W."/>
            <person name="Daniel R."/>
        </authorList>
    </citation>
    <scope>NUCLEOTIDE SEQUENCE [LARGE SCALE GENOMIC DNA]</scope>
    <source>
        <strain evidence="14">X2</strain>
    </source>
</reference>
<keyword evidence="5 13" id="KW-0418">Kinase</keyword>
<feature type="domain" description="Response regulatory" evidence="11">
    <location>
        <begin position="934"/>
        <end position="1055"/>
    </location>
</feature>
<dbReference type="InterPro" id="IPR035965">
    <property type="entry name" value="PAS-like_dom_sf"/>
</dbReference>
<dbReference type="Gene3D" id="3.40.50.2300">
    <property type="match status" value="1"/>
</dbReference>
<evidence type="ECO:0000256" key="7">
    <source>
        <dbReference type="ARBA" id="ARBA00024867"/>
    </source>
</evidence>
<dbReference type="SMART" id="SM00387">
    <property type="entry name" value="HATPase_c"/>
    <property type="match status" value="1"/>
</dbReference>
<protein>
    <recommendedName>
        <fullName evidence="3">Stage 0 sporulation protein A homolog</fullName>
        <ecNumber evidence="2">2.7.13.3</ecNumber>
    </recommendedName>
</protein>
<dbReference type="InterPro" id="IPR011006">
    <property type="entry name" value="CheY-like_superfamily"/>
</dbReference>
<dbReference type="Pfam" id="PF00512">
    <property type="entry name" value="HisKA"/>
    <property type="match status" value="1"/>
</dbReference>
<evidence type="ECO:0000313" key="14">
    <source>
        <dbReference type="Proteomes" id="UP000068026"/>
    </source>
</evidence>
<feature type="modified residue" description="4-aspartylphosphate" evidence="8">
    <location>
        <position position="986"/>
    </location>
</feature>
<dbReference type="InterPro" id="IPR013655">
    <property type="entry name" value="PAS_fold_3"/>
</dbReference>
<sequence length="1056" mass="121541">MEVLALNWEGVSAMSSKWEDNYEQLLNAMGEVAVFVVQQDTHEVLCCNNEGKRQEGNIFCRRLREIWEKQCHQCVKKNIKENESFTKIIFDDVSEKILRIMVTSIKWGEENTPAFSVVITPVVQGENAAVHLNLLENIDIILSEGYVHSCLVNLTKDEYVNLLPDCYERNVFFIGTSYDEMTEHFYQCIHPLHESEIRHVYSREQLLLDCNEGIQRISHDYLLQNKEGLYRWVRGSVIIPQNTNAGDRMAVMLWKEIQTEKGIAQQLLTEQEALFNSLPGYVLKIAVADEIIFLEASKTFYNFFGVIDRRYQVGDNVFVEDREFVISLIMQKGKKGLPISFECRVCDKTGKSVWVQCEGRLVDYQNGYPVYLMILLDIHANKLTQMQLLKERERYRLAVVDMAVGIFEYYVRDDYFAYYPSERDKKGSTKIWNYMEKMKKSTMLSKEHTATFLEILQGQITGAEIEIYVERNKRYEWFFCQGNPIFEDGTLKKVVGTLRSIDESKREQQQAEEKLQREQRQSRMSNQRFLRAVNQLYDLIIEVDLKSRETHIWKDSDEYGMFLPKDEQLYDFLLNDCFDLVQWEYREGARNTFMPEVLVKEFHQGKSEIMMEMPVGNSKGTYRWHRLQVQLLEESADSLRVMLYFKDIDEQKSRDAQQQNALKDALKLAEQANAAKGDFLSRMSHDIRTPLNAIMGMTSIAQANLEQKETMSDCLKKINSSSKYLLALINDILEMSKIESGKMPLNIKEFDIHDLLQEAVVYGYTQGQLKDQRFSVLLKEGTEGIFEGDPLRLNQILINLLSNAFKYTPPRGEILLSVRGRNLDDNRSLLQIEVRDNGIGIEKSFLQRIFLPFEQGEGGLVSGGTGLGLAISQNLAMLMGGHIYVESEEGKGSVFRFELPLKKKTNNSIPKQTEPQEKLVVVETGLLAELENSRVLLAEDNEINVEIAKTLLEMCGLIVDVAGDGRECLALFEQSPENAYLAILMDIQMPVMNGYEASREIRKLERQDAKTIPILAMSANAFPSDIGETMAAGMTEHIPKPIDMSVLLMLLKKYKE</sequence>
<dbReference type="InterPro" id="IPR003661">
    <property type="entry name" value="HisK_dim/P_dom"/>
</dbReference>
<dbReference type="Pfam" id="PF08447">
    <property type="entry name" value="PAS_3"/>
    <property type="match status" value="1"/>
</dbReference>
<comment type="function">
    <text evidence="7">May play the central regulatory role in sporulation. It may be an element of the effector pathway responsible for the activation of sporulation genes in response to nutritional stress. Spo0A may act in concert with spo0H (a sigma factor) to control the expression of some genes that are critical to the sporulation process.</text>
</comment>
<proteinExistence type="predicted"/>
<dbReference type="InterPro" id="IPR003594">
    <property type="entry name" value="HATPase_dom"/>
</dbReference>
<dbReference type="EMBL" id="CP014223">
    <property type="protein sequence ID" value="AMJ42243.1"/>
    <property type="molecule type" value="Genomic_DNA"/>
</dbReference>
<dbReference type="InterPro" id="IPR036890">
    <property type="entry name" value="HATPase_C_sf"/>
</dbReference>
<name>A0A110A7J6_ANAPI</name>
<dbReference type="CDD" id="cd17546">
    <property type="entry name" value="REC_hyHK_CKI1_RcsC-like"/>
    <property type="match status" value="1"/>
</dbReference>
<dbReference type="KEGG" id="cpro:CPRO_26950"/>
<dbReference type="CDD" id="cd16922">
    <property type="entry name" value="HATPase_EvgS-ArcB-TorS-like"/>
    <property type="match status" value="1"/>
</dbReference>
<evidence type="ECO:0000313" key="15">
    <source>
        <dbReference type="Proteomes" id="UP000184204"/>
    </source>
</evidence>
<dbReference type="AlphaFoldDB" id="A0A110A7J6"/>
<dbReference type="Proteomes" id="UP000068026">
    <property type="component" value="Chromosome"/>
</dbReference>
<dbReference type="Pfam" id="PF00072">
    <property type="entry name" value="Response_reg"/>
    <property type="match status" value="1"/>
</dbReference>
<comment type="catalytic activity">
    <reaction evidence="1">
        <text>ATP + protein L-histidine = ADP + protein N-phospho-L-histidine.</text>
        <dbReference type="EC" id="2.7.13.3"/>
    </reaction>
</comment>
<dbReference type="CDD" id="cd00082">
    <property type="entry name" value="HisKA"/>
    <property type="match status" value="1"/>
</dbReference>
<dbReference type="PROSITE" id="PS50109">
    <property type="entry name" value="HIS_KIN"/>
    <property type="match status" value="1"/>
</dbReference>
<dbReference type="PRINTS" id="PR00344">
    <property type="entry name" value="BCTRLSENSOR"/>
</dbReference>
<gene>
    <name evidence="12" type="primary">arcB</name>
    <name evidence="12" type="ORF">CPRO_26950</name>
    <name evidence="13" type="ORF">SAMN02745151_01060</name>
</gene>
<dbReference type="GO" id="GO:0000155">
    <property type="term" value="F:phosphorelay sensor kinase activity"/>
    <property type="evidence" value="ECO:0007669"/>
    <property type="project" value="InterPro"/>
</dbReference>
<dbReference type="SUPFAM" id="SSF47384">
    <property type="entry name" value="Homodimeric domain of signal transducing histidine kinase"/>
    <property type="match status" value="1"/>
</dbReference>
<dbReference type="SUPFAM" id="SSF55874">
    <property type="entry name" value="ATPase domain of HSP90 chaperone/DNA topoisomerase II/histidine kinase"/>
    <property type="match status" value="1"/>
</dbReference>
<dbReference type="EC" id="2.7.13.3" evidence="2"/>
<dbReference type="SUPFAM" id="SSF52172">
    <property type="entry name" value="CheY-like"/>
    <property type="match status" value="1"/>
</dbReference>
<dbReference type="EMBL" id="FQUA01000003">
    <property type="protein sequence ID" value="SHE54655.1"/>
    <property type="molecule type" value="Genomic_DNA"/>
</dbReference>
<evidence type="ECO:0000313" key="12">
    <source>
        <dbReference type="EMBL" id="AMJ42243.1"/>
    </source>
</evidence>